<dbReference type="AlphaFoldDB" id="A0A1G4AUY5"/>
<dbReference type="Proteomes" id="UP000176998">
    <property type="component" value="Unassembled WGS sequence"/>
</dbReference>
<proteinExistence type="predicted"/>
<dbReference type="EMBL" id="MJBS01000133">
    <property type="protein sequence ID" value="OHE92906.1"/>
    <property type="molecule type" value="Genomic_DNA"/>
</dbReference>
<dbReference type="InterPro" id="IPR000719">
    <property type="entry name" value="Prot_kinase_dom"/>
</dbReference>
<gene>
    <name evidence="2" type="ORF">CORC01_11773</name>
</gene>
<accession>A0A1G4AUY5</accession>
<keyword evidence="2" id="KW-0808">Transferase</keyword>
<dbReference type="RefSeq" id="XP_022470074.1">
    <property type="nucleotide sequence ID" value="XM_022623395.1"/>
</dbReference>
<dbReference type="PANTHER" id="PTHR24359">
    <property type="entry name" value="SERINE/THREONINE-PROTEIN KINASE SBK1"/>
    <property type="match status" value="1"/>
</dbReference>
<evidence type="ECO:0000259" key="1">
    <source>
        <dbReference type="PROSITE" id="PS50011"/>
    </source>
</evidence>
<comment type="caution">
    <text evidence="2">The sequence shown here is derived from an EMBL/GenBank/DDBJ whole genome shotgun (WGS) entry which is preliminary data.</text>
</comment>
<dbReference type="GO" id="GO:0005524">
    <property type="term" value="F:ATP binding"/>
    <property type="evidence" value="ECO:0007669"/>
    <property type="project" value="InterPro"/>
</dbReference>
<dbReference type="GeneID" id="34564905"/>
<organism evidence="2 3">
    <name type="scientific">Colletotrichum orchidophilum</name>
    <dbReference type="NCBI Taxonomy" id="1209926"/>
    <lineage>
        <taxon>Eukaryota</taxon>
        <taxon>Fungi</taxon>
        <taxon>Dikarya</taxon>
        <taxon>Ascomycota</taxon>
        <taxon>Pezizomycotina</taxon>
        <taxon>Sordariomycetes</taxon>
        <taxon>Hypocreomycetidae</taxon>
        <taxon>Glomerellales</taxon>
        <taxon>Glomerellaceae</taxon>
        <taxon>Colletotrichum</taxon>
    </lineage>
</organism>
<keyword evidence="2" id="KW-0418">Kinase</keyword>
<feature type="domain" description="Protein kinase" evidence="1">
    <location>
        <begin position="134"/>
        <end position="460"/>
    </location>
</feature>
<dbReference type="Gene3D" id="1.10.510.10">
    <property type="entry name" value="Transferase(Phosphotransferase) domain 1"/>
    <property type="match status" value="1"/>
</dbReference>
<evidence type="ECO:0000313" key="2">
    <source>
        <dbReference type="EMBL" id="OHE92906.1"/>
    </source>
</evidence>
<dbReference type="OrthoDB" id="1046782at2759"/>
<keyword evidence="3" id="KW-1185">Reference proteome</keyword>
<dbReference type="SMART" id="SM00220">
    <property type="entry name" value="S_TKc"/>
    <property type="match status" value="1"/>
</dbReference>
<dbReference type="GO" id="GO:0004674">
    <property type="term" value="F:protein serine/threonine kinase activity"/>
    <property type="evidence" value="ECO:0007669"/>
    <property type="project" value="TreeGrafter"/>
</dbReference>
<dbReference type="STRING" id="1209926.A0A1G4AUY5"/>
<protein>
    <submittedName>
        <fullName evidence="2">Protein kinase domain-containing protein</fullName>
    </submittedName>
</protein>
<reference evidence="2 3" key="1">
    <citation type="submission" date="2016-09" db="EMBL/GenBank/DDBJ databases">
        <authorList>
            <person name="Capua I."/>
            <person name="De Benedictis P."/>
            <person name="Joannis T."/>
            <person name="Lombin L.H."/>
            <person name="Cattoli G."/>
        </authorList>
    </citation>
    <scope>NUCLEOTIDE SEQUENCE [LARGE SCALE GENOMIC DNA]</scope>
    <source>
        <strain evidence="2 3">IMI 309357</strain>
    </source>
</reference>
<evidence type="ECO:0000313" key="3">
    <source>
        <dbReference type="Proteomes" id="UP000176998"/>
    </source>
</evidence>
<dbReference type="CDD" id="cd00180">
    <property type="entry name" value="PKc"/>
    <property type="match status" value="1"/>
</dbReference>
<dbReference type="PROSITE" id="PS50011">
    <property type="entry name" value="PROTEIN_KINASE_DOM"/>
    <property type="match status" value="1"/>
</dbReference>
<dbReference type="Pfam" id="PF00069">
    <property type="entry name" value="Pkinase"/>
    <property type="match status" value="1"/>
</dbReference>
<name>A0A1G4AUY5_9PEZI</name>
<sequence>MAKPLTLHRRLTDVQEQDDLNGKRNYLPLDALHAIINENNLFVILVHLGVPWDIKKLMDARVTDDHLPLFKNKRGKYGEQLQSACNASVVFDPPDEWEEQVVDGFIEKQWLVQAPVFETAGAHRILDALCPLPITKMDTDIHSQRSVVYKTTVHRHHQQGFLPESPNLRVALKEFKYRGDFQQERENLAKIRKLRNKHITLNFETFSQSDRSYIVFPWAEGGDLENFWHSRDDKPRTPQLALWSLEQMLGLSGALHALHEQIGEEANCRHGDLKPANILHFLTGSGEGTLKISDFGISRIHQDATFERQEKPTITRATSPSYEAPEAIMWTKQARSRKYDIWSLGCILLEFTIWLVQDWKAVEKFNNARRLKVPQPGGKTWAHFYQIEGTAVFVHPEVTRTMTHLGRTKQAAPGTALGDLLDVIQKSLVRIEVKERLDAKSLYEKLQQITSKARYNSTYLFGLP</sequence>
<dbReference type="InterPro" id="IPR011009">
    <property type="entry name" value="Kinase-like_dom_sf"/>
</dbReference>
<dbReference type="PANTHER" id="PTHR24359:SF1">
    <property type="entry name" value="INHIBITOR OF NUCLEAR FACTOR KAPPA-B KINASE EPSILON SUBUNIT HOMOLOG 1-RELATED"/>
    <property type="match status" value="1"/>
</dbReference>
<dbReference type="SUPFAM" id="SSF56112">
    <property type="entry name" value="Protein kinase-like (PK-like)"/>
    <property type="match status" value="1"/>
</dbReference>